<dbReference type="RefSeq" id="WP_168038918.1">
    <property type="nucleotide sequence ID" value="NZ_JAATJH010000005.1"/>
</dbReference>
<dbReference type="Proteomes" id="UP000770785">
    <property type="component" value="Unassembled WGS sequence"/>
</dbReference>
<gene>
    <name evidence="1" type="ORF">GGR27_003157</name>
</gene>
<evidence type="ECO:0000313" key="1">
    <source>
        <dbReference type="EMBL" id="NJC27640.1"/>
    </source>
</evidence>
<comment type="caution">
    <text evidence="1">The sequence shown here is derived from an EMBL/GenBank/DDBJ whole genome shotgun (WGS) entry which is preliminary data.</text>
</comment>
<sequence>MKYAIMLGSNMFIGTDGVFTVEINGTLKEFFKVREIFRERSYGSFLVVDCDIKDIDNKREVKLFKSKPVAADENIQFGFNEKEISATRPDGSVIIKIEQLKDDDSTLPKSGPIREQLKENPVDAILRITGNFYAGDFEVNIDNESMKIDDATVNGNLSIGTGGMQITRQGFSM</sequence>
<keyword evidence="2" id="KW-1185">Reference proteome</keyword>
<evidence type="ECO:0008006" key="3">
    <source>
        <dbReference type="Google" id="ProtNLM"/>
    </source>
</evidence>
<proteinExistence type="predicted"/>
<dbReference type="EMBL" id="JAATJH010000005">
    <property type="protein sequence ID" value="NJC27640.1"/>
    <property type="molecule type" value="Genomic_DNA"/>
</dbReference>
<name>A0ABX0XEA9_9BACT</name>
<accession>A0ABX0XEA9</accession>
<reference evidence="1 2" key="1">
    <citation type="submission" date="2020-03" db="EMBL/GenBank/DDBJ databases">
        <title>Genomic Encyclopedia of Type Strains, Phase IV (KMG-IV): sequencing the most valuable type-strain genomes for metagenomic binning, comparative biology and taxonomic classification.</title>
        <authorList>
            <person name="Goeker M."/>
        </authorList>
    </citation>
    <scope>NUCLEOTIDE SEQUENCE [LARGE SCALE GENOMIC DNA]</scope>
    <source>
        <strain evidence="1 2">DSM 105096</strain>
    </source>
</reference>
<evidence type="ECO:0000313" key="2">
    <source>
        <dbReference type="Proteomes" id="UP000770785"/>
    </source>
</evidence>
<protein>
    <recommendedName>
        <fullName evidence="3">Phage protein</fullName>
    </recommendedName>
</protein>
<organism evidence="1 2">
    <name type="scientific">Neolewinella antarctica</name>
    <dbReference type="NCBI Taxonomy" id="442734"/>
    <lineage>
        <taxon>Bacteria</taxon>
        <taxon>Pseudomonadati</taxon>
        <taxon>Bacteroidota</taxon>
        <taxon>Saprospiria</taxon>
        <taxon>Saprospirales</taxon>
        <taxon>Lewinellaceae</taxon>
        <taxon>Neolewinella</taxon>
    </lineage>
</organism>